<evidence type="ECO:0000256" key="1">
    <source>
        <dbReference type="SAM" id="MobiDB-lite"/>
    </source>
</evidence>
<feature type="compositionally biased region" description="Basic residues" evidence="1">
    <location>
        <begin position="1"/>
        <end position="13"/>
    </location>
</feature>
<dbReference type="RefSeq" id="WP_121437870.1">
    <property type="nucleotide sequence ID" value="NZ_RBWU01000007.1"/>
</dbReference>
<dbReference type="EMBL" id="RBWU01000007">
    <property type="protein sequence ID" value="RKS69072.1"/>
    <property type="molecule type" value="Genomic_DNA"/>
</dbReference>
<reference evidence="3 4" key="1">
    <citation type="submission" date="2018-10" db="EMBL/GenBank/DDBJ databases">
        <title>Genomic Encyclopedia of Archaeal and Bacterial Type Strains, Phase II (KMG-II): from individual species to whole genera.</title>
        <authorList>
            <person name="Goeker M."/>
        </authorList>
    </citation>
    <scope>NUCLEOTIDE SEQUENCE [LARGE SCALE GENOMIC DNA]</scope>
    <source>
        <strain evidence="3 4">DSM 43383</strain>
    </source>
</reference>
<protein>
    <submittedName>
        <fullName evidence="3">Uncharacterized protein DUF397</fullName>
    </submittedName>
</protein>
<comment type="caution">
    <text evidence="3">The sequence shown here is derived from an EMBL/GenBank/DDBJ whole genome shotgun (WGS) entry which is preliminary data.</text>
</comment>
<dbReference type="Proteomes" id="UP000274601">
    <property type="component" value="Unassembled WGS sequence"/>
</dbReference>
<evidence type="ECO:0000259" key="2">
    <source>
        <dbReference type="Pfam" id="PF04149"/>
    </source>
</evidence>
<feature type="region of interest" description="Disordered" evidence="1">
    <location>
        <begin position="1"/>
        <end position="25"/>
    </location>
</feature>
<accession>A0A495QBL4</accession>
<evidence type="ECO:0000313" key="4">
    <source>
        <dbReference type="Proteomes" id="UP000274601"/>
    </source>
</evidence>
<dbReference type="AlphaFoldDB" id="A0A495QBL4"/>
<dbReference type="OrthoDB" id="5193787at2"/>
<proteinExistence type="predicted"/>
<gene>
    <name evidence="3" type="ORF">BZB76_6211</name>
</gene>
<sequence>MTKTFHGWRKSRHSNPDGGCVEVTRGHRGTIGIRDTKLQGKGPTLEFTRDEWRTFLQAIRTDGF</sequence>
<dbReference type="Pfam" id="PF04149">
    <property type="entry name" value="DUF397"/>
    <property type="match status" value="1"/>
</dbReference>
<keyword evidence="4" id="KW-1185">Reference proteome</keyword>
<organism evidence="3 4">
    <name type="scientific">Actinomadura pelletieri DSM 43383</name>
    <dbReference type="NCBI Taxonomy" id="1120940"/>
    <lineage>
        <taxon>Bacteria</taxon>
        <taxon>Bacillati</taxon>
        <taxon>Actinomycetota</taxon>
        <taxon>Actinomycetes</taxon>
        <taxon>Streptosporangiales</taxon>
        <taxon>Thermomonosporaceae</taxon>
        <taxon>Actinomadura</taxon>
    </lineage>
</organism>
<evidence type="ECO:0000313" key="3">
    <source>
        <dbReference type="EMBL" id="RKS69072.1"/>
    </source>
</evidence>
<feature type="domain" description="DUF397" evidence="2">
    <location>
        <begin position="7"/>
        <end position="60"/>
    </location>
</feature>
<dbReference type="InterPro" id="IPR007278">
    <property type="entry name" value="DUF397"/>
</dbReference>
<name>A0A495QBL4_9ACTN</name>